<dbReference type="Proteomes" id="UP001487740">
    <property type="component" value="Unassembled WGS sequence"/>
</dbReference>
<accession>A0AAW0TLH7</accession>
<gene>
    <name evidence="2" type="ORF">O3P69_020073</name>
</gene>
<sequence>MCQLNFPRVHCARHQSDLHHPVLPVMVTSSEKRETSTEERETPPPSREYTARSANEGSETETLLRPQQHRPQHRADIVFVCETFVCETFLDDDVPQTYARVRGYSPWLRKDPIHARRHWTLGH</sequence>
<feature type="compositionally biased region" description="Polar residues" evidence="1">
    <location>
        <begin position="52"/>
        <end position="61"/>
    </location>
</feature>
<proteinExistence type="predicted"/>
<organism evidence="2 3">
    <name type="scientific">Scylla paramamosain</name>
    <name type="common">Mud crab</name>
    <dbReference type="NCBI Taxonomy" id="85552"/>
    <lineage>
        <taxon>Eukaryota</taxon>
        <taxon>Metazoa</taxon>
        <taxon>Ecdysozoa</taxon>
        <taxon>Arthropoda</taxon>
        <taxon>Crustacea</taxon>
        <taxon>Multicrustacea</taxon>
        <taxon>Malacostraca</taxon>
        <taxon>Eumalacostraca</taxon>
        <taxon>Eucarida</taxon>
        <taxon>Decapoda</taxon>
        <taxon>Pleocyemata</taxon>
        <taxon>Brachyura</taxon>
        <taxon>Eubrachyura</taxon>
        <taxon>Portunoidea</taxon>
        <taxon>Portunidae</taxon>
        <taxon>Portuninae</taxon>
        <taxon>Scylla</taxon>
    </lineage>
</organism>
<comment type="caution">
    <text evidence="2">The sequence shown here is derived from an EMBL/GenBank/DDBJ whole genome shotgun (WGS) entry which is preliminary data.</text>
</comment>
<feature type="region of interest" description="Disordered" evidence="1">
    <location>
        <begin position="20"/>
        <end position="70"/>
    </location>
</feature>
<name>A0AAW0TLH7_SCYPA</name>
<dbReference type="EMBL" id="JARAKH010000029">
    <property type="protein sequence ID" value="KAK8387918.1"/>
    <property type="molecule type" value="Genomic_DNA"/>
</dbReference>
<feature type="compositionally biased region" description="Basic and acidic residues" evidence="1">
    <location>
        <begin position="30"/>
        <end position="42"/>
    </location>
</feature>
<protein>
    <submittedName>
        <fullName evidence="2">Uncharacterized protein</fullName>
    </submittedName>
</protein>
<evidence type="ECO:0000313" key="3">
    <source>
        <dbReference type="Proteomes" id="UP001487740"/>
    </source>
</evidence>
<dbReference type="AlphaFoldDB" id="A0AAW0TLH7"/>
<keyword evidence="3" id="KW-1185">Reference proteome</keyword>
<evidence type="ECO:0000313" key="2">
    <source>
        <dbReference type="EMBL" id="KAK8387918.1"/>
    </source>
</evidence>
<evidence type="ECO:0000256" key="1">
    <source>
        <dbReference type="SAM" id="MobiDB-lite"/>
    </source>
</evidence>
<reference evidence="2 3" key="1">
    <citation type="submission" date="2023-03" db="EMBL/GenBank/DDBJ databases">
        <title>High-quality genome of Scylla paramamosain provides insights in environmental adaptation.</title>
        <authorList>
            <person name="Zhang L."/>
        </authorList>
    </citation>
    <scope>NUCLEOTIDE SEQUENCE [LARGE SCALE GENOMIC DNA]</scope>
    <source>
        <strain evidence="2">LZ_2023a</strain>
        <tissue evidence="2">Muscle</tissue>
    </source>
</reference>